<dbReference type="Proteomes" id="UP000800036">
    <property type="component" value="Unassembled WGS sequence"/>
</dbReference>
<evidence type="ECO:0000313" key="2">
    <source>
        <dbReference type="Proteomes" id="UP000800036"/>
    </source>
</evidence>
<keyword evidence="2" id="KW-1185">Reference proteome</keyword>
<dbReference type="EMBL" id="ML976660">
    <property type="protein sequence ID" value="KAF1978703.1"/>
    <property type="molecule type" value="Genomic_DNA"/>
</dbReference>
<protein>
    <submittedName>
        <fullName evidence="1">Uncharacterized protein</fullName>
    </submittedName>
</protein>
<sequence length="291" mass="32560">MERLWPTIGNDDTLAAFEASTKAVEFVLQLARTSDPERYQALTAKEFASELPQFEHGQVLVGAVRAHLTDSGQGLKTCIFTLTVPICDGFSQRLRLREMFMRLTSPFPSQNAICEAWSSIALRNPNYVIERHIGFPTTVLPVGWFRLKRDAQQARNSAITGHEVLSAFIPWVEDAAALRGLGMPESSHKTILSTQVEHGGLDPAWALVIKGAQIYDAFMEGTSVICARGCPGDIGEYLCQCDLHSHQRRSWSLSDWWDDWNESMLSSANGLPMDYGRGWKDMYMQLDSLDS</sequence>
<name>A0A6A5VLX7_9PLEO</name>
<organism evidence="1 2">
    <name type="scientific">Bimuria novae-zelandiae CBS 107.79</name>
    <dbReference type="NCBI Taxonomy" id="1447943"/>
    <lineage>
        <taxon>Eukaryota</taxon>
        <taxon>Fungi</taxon>
        <taxon>Dikarya</taxon>
        <taxon>Ascomycota</taxon>
        <taxon>Pezizomycotina</taxon>
        <taxon>Dothideomycetes</taxon>
        <taxon>Pleosporomycetidae</taxon>
        <taxon>Pleosporales</taxon>
        <taxon>Massarineae</taxon>
        <taxon>Didymosphaeriaceae</taxon>
        <taxon>Bimuria</taxon>
    </lineage>
</organism>
<evidence type="ECO:0000313" key="1">
    <source>
        <dbReference type="EMBL" id="KAF1978703.1"/>
    </source>
</evidence>
<accession>A0A6A5VLX7</accession>
<dbReference type="AlphaFoldDB" id="A0A6A5VLX7"/>
<proteinExistence type="predicted"/>
<gene>
    <name evidence="1" type="ORF">BU23DRAFT_564268</name>
</gene>
<reference evidence="1" key="1">
    <citation type="journal article" date="2020" name="Stud. Mycol.">
        <title>101 Dothideomycetes genomes: a test case for predicting lifestyles and emergence of pathogens.</title>
        <authorList>
            <person name="Haridas S."/>
            <person name="Albert R."/>
            <person name="Binder M."/>
            <person name="Bloem J."/>
            <person name="Labutti K."/>
            <person name="Salamov A."/>
            <person name="Andreopoulos B."/>
            <person name="Baker S."/>
            <person name="Barry K."/>
            <person name="Bills G."/>
            <person name="Bluhm B."/>
            <person name="Cannon C."/>
            <person name="Castanera R."/>
            <person name="Culley D."/>
            <person name="Daum C."/>
            <person name="Ezra D."/>
            <person name="Gonzalez J."/>
            <person name="Henrissat B."/>
            <person name="Kuo A."/>
            <person name="Liang C."/>
            <person name="Lipzen A."/>
            <person name="Lutzoni F."/>
            <person name="Magnuson J."/>
            <person name="Mondo S."/>
            <person name="Nolan M."/>
            <person name="Ohm R."/>
            <person name="Pangilinan J."/>
            <person name="Park H.-J."/>
            <person name="Ramirez L."/>
            <person name="Alfaro M."/>
            <person name="Sun H."/>
            <person name="Tritt A."/>
            <person name="Yoshinaga Y."/>
            <person name="Zwiers L.-H."/>
            <person name="Turgeon B."/>
            <person name="Goodwin S."/>
            <person name="Spatafora J."/>
            <person name="Crous P."/>
            <person name="Grigoriev I."/>
        </authorList>
    </citation>
    <scope>NUCLEOTIDE SEQUENCE</scope>
    <source>
        <strain evidence="1">CBS 107.79</strain>
    </source>
</reference>